<dbReference type="GO" id="GO:0034605">
    <property type="term" value="P:cellular response to heat"/>
    <property type="evidence" value="ECO:0007669"/>
    <property type="project" value="TreeGrafter"/>
</dbReference>
<dbReference type="GO" id="GO:0005737">
    <property type="term" value="C:cytoplasm"/>
    <property type="evidence" value="ECO:0007669"/>
    <property type="project" value="TreeGrafter"/>
</dbReference>
<evidence type="ECO:0000256" key="1">
    <source>
        <dbReference type="ARBA" id="ARBA00022741"/>
    </source>
</evidence>
<dbReference type="CDD" id="cd00009">
    <property type="entry name" value="AAA"/>
    <property type="match status" value="1"/>
</dbReference>
<evidence type="ECO:0000256" key="2">
    <source>
        <dbReference type="ARBA" id="ARBA00022840"/>
    </source>
</evidence>
<accession>M8ALG5</accession>
<feature type="compositionally biased region" description="Low complexity" evidence="3">
    <location>
        <begin position="188"/>
        <end position="199"/>
    </location>
</feature>
<feature type="region of interest" description="Disordered" evidence="3">
    <location>
        <begin position="173"/>
        <end position="199"/>
    </location>
</feature>
<reference evidence="6" key="1">
    <citation type="submission" date="2015-06" db="UniProtKB">
        <authorList>
            <consortium name="EnsemblPlants"/>
        </authorList>
    </citation>
    <scope>IDENTIFICATION</scope>
</reference>
<feature type="region of interest" description="Disordered" evidence="3">
    <location>
        <begin position="1"/>
        <end position="70"/>
    </location>
</feature>
<keyword evidence="1" id="KW-0547">Nucleotide-binding</keyword>
<protein>
    <submittedName>
        <fullName evidence="6">ATP-dependent Clp protease ATP-binding subunit clpC</fullName>
    </submittedName>
</protein>
<dbReference type="PANTHER" id="PTHR11638">
    <property type="entry name" value="ATP-DEPENDENT CLP PROTEASE"/>
    <property type="match status" value="1"/>
</dbReference>
<dbReference type="InterPro" id="IPR019489">
    <property type="entry name" value="Clp_ATPase_C"/>
</dbReference>
<dbReference type="EnsemblPlants" id="EMT05346">
    <property type="protein sequence ID" value="EMT05346"/>
    <property type="gene ID" value="F775_21942"/>
</dbReference>
<dbReference type="ExpressionAtlas" id="M8ALG5">
    <property type="expression patterns" value="baseline"/>
</dbReference>
<dbReference type="InterPro" id="IPR050130">
    <property type="entry name" value="ClpA_ClpB"/>
</dbReference>
<dbReference type="InterPro" id="IPR027417">
    <property type="entry name" value="P-loop_NTPase"/>
</dbReference>
<dbReference type="InterPro" id="IPR003959">
    <property type="entry name" value="ATPase_AAA_core"/>
</dbReference>
<evidence type="ECO:0000259" key="5">
    <source>
        <dbReference type="SMART" id="SM01086"/>
    </source>
</evidence>
<dbReference type="Pfam" id="PF07724">
    <property type="entry name" value="AAA_2"/>
    <property type="match status" value="1"/>
</dbReference>
<dbReference type="Gene3D" id="3.40.50.300">
    <property type="entry name" value="P-loop containing nucleotide triphosphate hydrolases"/>
    <property type="match status" value="4"/>
</dbReference>
<dbReference type="PANTHER" id="PTHR11638:SF174">
    <property type="entry name" value="AAA+ ATPASE DOMAIN-CONTAINING PROTEIN"/>
    <property type="match status" value="1"/>
</dbReference>
<dbReference type="Pfam" id="PF17871">
    <property type="entry name" value="AAA_lid_9"/>
    <property type="match status" value="1"/>
</dbReference>
<dbReference type="Gene3D" id="1.10.8.60">
    <property type="match status" value="1"/>
</dbReference>
<sequence length="755" mass="82462">MSNGSTPDPLHPSTGGVKYVPSIFPSGESDDDEFPTYGEFSLRPRRNQRYGGVDEESRPSSPALLRHSRPSCSVLRGSRLRTESIRHRSSDSLEAPLVNLKQQRRRHLASGASAPASGGVAPAHFVTPTAATASPLAFSTSPSPIDLAAAADAPGGRTSGSVYRPPVVKTRTTLNSSAGGRRGSLVGAAPKAAPTPKETALSTYGRDMTVVAGMTDPVIGRDDEIDRVVCILCRRTKNSALLVGAPGVGKTAIAEGLARRIAGGMVPAALAGARVVEVDLGAMVAGTQYRGMFEQRLKDVIKEAEDADGQVVLFIDEVHMLVGPGKTKGGSMDGANLLKPALARGRIRCVGAPTFDEYRKTQKVHVEEPSTQATICILRGLKQRYEDHHGLKIQDAALVAAAQLAGRYITGRQFPDKAIDLIDEACSTTWMQIDSQRQWSATQSTSARVVRDGVLCPDHVAQIVSRWTGIPVATLDEEEKEKLIHLANRLHERVVDQDEADRLVWERLSSQKLLLSNYSILRRCWFRFDMSEYVNSGSVLRLIGAPPSYHGHEDGGQLTEKIRRRPYSVILFEVEKADPSVFNVFLQLLDDARGLVMEQVQKCFKPELLNRLSEVVIFEPLSHDKLKEVVKIQMKIIISNVANKGISLVASDDALDVILLESYNPMYGARPIRRWVHKNVMTKLSELLVKGEVDEGTMVSVDARTDKKGLEYQVVKKVIEARGKKPVMEVPSDSYDSDDVVEVFPVAKKAKVVGF</sequence>
<dbReference type="SMART" id="SM01086">
    <property type="entry name" value="ClpB_D2-small"/>
    <property type="match status" value="1"/>
</dbReference>
<name>M8ALG5_AEGTA</name>
<dbReference type="Pfam" id="PF00004">
    <property type="entry name" value="AAA"/>
    <property type="match status" value="1"/>
</dbReference>
<organism evidence="6">
    <name type="scientific">Aegilops tauschii</name>
    <name type="common">Tausch's goatgrass</name>
    <name type="synonym">Aegilops squarrosa</name>
    <dbReference type="NCBI Taxonomy" id="37682"/>
    <lineage>
        <taxon>Eukaryota</taxon>
        <taxon>Viridiplantae</taxon>
        <taxon>Streptophyta</taxon>
        <taxon>Embryophyta</taxon>
        <taxon>Tracheophyta</taxon>
        <taxon>Spermatophyta</taxon>
        <taxon>Magnoliopsida</taxon>
        <taxon>Liliopsida</taxon>
        <taxon>Poales</taxon>
        <taxon>Poaceae</taxon>
        <taxon>BOP clade</taxon>
        <taxon>Pooideae</taxon>
        <taxon>Triticodae</taxon>
        <taxon>Triticeae</taxon>
        <taxon>Triticinae</taxon>
        <taxon>Aegilops</taxon>
    </lineage>
</organism>
<keyword evidence="2" id="KW-0067">ATP-binding</keyword>
<dbReference type="SUPFAM" id="SSF52540">
    <property type="entry name" value="P-loop containing nucleoside triphosphate hydrolases"/>
    <property type="match status" value="2"/>
</dbReference>
<dbReference type="GO" id="GO:0005524">
    <property type="term" value="F:ATP binding"/>
    <property type="evidence" value="ECO:0007669"/>
    <property type="project" value="UniProtKB-KW"/>
</dbReference>
<dbReference type="AlphaFoldDB" id="M8ALG5"/>
<evidence type="ECO:0000313" key="6">
    <source>
        <dbReference type="EnsemblPlants" id="EMT05346"/>
    </source>
</evidence>
<feature type="domain" description="Clp ATPase C-terminal" evidence="5">
    <location>
        <begin position="621"/>
        <end position="712"/>
    </location>
</feature>
<feature type="domain" description="AAA+ ATPase" evidence="4">
    <location>
        <begin position="236"/>
        <end position="420"/>
    </location>
</feature>
<proteinExistence type="predicted"/>
<dbReference type="SMART" id="SM00382">
    <property type="entry name" value="AAA"/>
    <property type="match status" value="1"/>
</dbReference>
<dbReference type="GO" id="GO:0016887">
    <property type="term" value="F:ATP hydrolysis activity"/>
    <property type="evidence" value="ECO:0007669"/>
    <property type="project" value="InterPro"/>
</dbReference>
<dbReference type="InterPro" id="IPR003593">
    <property type="entry name" value="AAA+_ATPase"/>
</dbReference>
<evidence type="ECO:0000259" key="4">
    <source>
        <dbReference type="SMART" id="SM00382"/>
    </source>
</evidence>
<dbReference type="Pfam" id="PF10431">
    <property type="entry name" value="ClpB_D2-small"/>
    <property type="match status" value="1"/>
</dbReference>
<evidence type="ECO:0000256" key="3">
    <source>
        <dbReference type="SAM" id="MobiDB-lite"/>
    </source>
</evidence>
<dbReference type="InterPro" id="IPR041546">
    <property type="entry name" value="ClpA/ClpB_AAA_lid"/>
</dbReference>